<dbReference type="GeneID" id="71983677"/>
<evidence type="ECO:0000259" key="3">
    <source>
        <dbReference type="PROSITE" id="PS51857"/>
    </source>
</evidence>
<sequence>MVGFRSPFRSTVLPQPSIWARNRDLILLGAVGLAVVAFYTFKSSARSGNKKKKKKKKKKKNGRGGFFDNLGRKLGGGSNDGKAHTTSQSSTSSSKVKTSDLNYGVVVSFDDEAGHGLIRPMGVDVGKYVKVYRSGLVETDTMGYAFGNVRTLRSGQRVEYVLGKGERAKEVRVLRYKGGRG</sequence>
<accession>A0A9Q8LB60</accession>
<feature type="compositionally biased region" description="Basic residues" evidence="1">
    <location>
        <begin position="48"/>
        <end position="62"/>
    </location>
</feature>
<feature type="region of interest" description="Disordered" evidence="1">
    <location>
        <begin position="48"/>
        <end position="96"/>
    </location>
</feature>
<reference evidence="4" key="2">
    <citation type="journal article" date="2022" name="Microb. Genom.">
        <title>A chromosome-scale genome assembly of the tomato pathogen Cladosporium fulvum reveals a compartmentalized genome architecture and the presence of a dispensable chromosome.</title>
        <authorList>
            <person name="Zaccaron A.Z."/>
            <person name="Chen L.H."/>
            <person name="Samaras A."/>
            <person name="Stergiopoulos I."/>
        </authorList>
    </citation>
    <scope>NUCLEOTIDE SEQUENCE</scope>
    <source>
        <strain evidence="4">Race5_Kim</strain>
    </source>
</reference>
<dbReference type="Proteomes" id="UP000756132">
    <property type="component" value="Chromosome 2"/>
</dbReference>
<reference evidence="4" key="1">
    <citation type="submission" date="2021-12" db="EMBL/GenBank/DDBJ databases">
        <authorList>
            <person name="Zaccaron A."/>
            <person name="Stergiopoulos I."/>
        </authorList>
    </citation>
    <scope>NUCLEOTIDE SEQUENCE</scope>
    <source>
        <strain evidence="4">Race5_Kim</strain>
    </source>
</reference>
<evidence type="ECO:0000313" key="4">
    <source>
        <dbReference type="EMBL" id="UJO14140.1"/>
    </source>
</evidence>
<feature type="transmembrane region" description="Helical" evidence="2">
    <location>
        <begin position="25"/>
        <end position="45"/>
    </location>
</feature>
<keyword evidence="5" id="KW-1185">Reference proteome</keyword>
<dbReference type="RefSeq" id="XP_047758506.1">
    <property type="nucleotide sequence ID" value="XM_047902947.1"/>
</dbReference>
<name>A0A9Q8LB60_PASFU</name>
<organism evidence="4 5">
    <name type="scientific">Passalora fulva</name>
    <name type="common">Tomato leaf mold</name>
    <name type="synonym">Cladosporium fulvum</name>
    <dbReference type="NCBI Taxonomy" id="5499"/>
    <lineage>
        <taxon>Eukaryota</taxon>
        <taxon>Fungi</taxon>
        <taxon>Dikarya</taxon>
        <taxon>Ascomycota</taxon>
        <taxon>Pezizomycotina</taxon>
        <taxon>Dothideomycetes</taxon>
        <taxon>Dothideomycetidae</taxon>
        <taxon>Mycosphaerellales</taxon>
        <taxon>Mycosphaerellaceae</taxon>
        <taxon>Fulvia</taxon>
    </lineage>
</organism>
<proteinExistence type="predicted"/>
<feature type="compositionally biased region" description="Low complexity" evidence="1">
    <location>
        <begin position="85"/>
        <end position="96"/>
    </location>
</feature>
<keyword evidence="2" id="KW-0812">Transmembrane</keyword>
<dbReference type="GO" id="GO:0003676">
    <property type="term" value="F:nucleic acid binding"/>
    <property type="evidence" value="ECO:0007669"/>
    <property type="project" value="InterPro"/>
</dbReference>
<dbReference type="InterPro" id="IPR002059">
    <property type="entry name" value="CSP_DNA-bd"/>
</dbReference>
<evidence type="ECO:0000256" key="1">
    <source>
        <dbReference type="SAM" id="MobiDB-lite"/>
    </source>
</evidence>
<dbReference type="Gene3D" id="2.40.50.140">
    <property type="entry name" value="Nucleic acid-binding proteins"/>
    <property type="match status" value="1"/>
</dbReference>
<feature type="domain" description="CSD" evidence="3">
    <location>
        <begin position="101"/>
        <end position="173"/>
    </location>
</feature>
<dbReference type="KEGG" id="ffu:CLAFUR5_03799"/>
<gene>
    <name evidence="4" type="ORF">CLAFUR5_03799</name>
</gene>
<keyword evidence="2" id="KW-1133">Transmembrane helix</keyword>
<evidence type="ECO:0000256" key="2">
    <source>
        <dbReference type="SAM" id="Phobius"/>
    </source>
</evidence>
<dbReference type="AlphaFoldDB" id="A0A9Q8LB60"/>
<evidence type="ECO:0000313" key="5">
    <source>
        <dbReference type="Proteomes" id="UP000756132"/>
    </source>
</evidence>
<keyword evidence="2" id="KW-0472">Membrane</keyword>
<dbReference type="PROSITE" id="PS51857">
    <property type="entry name" value="CSD_2"/>
    <property type="match status" value="1"/>
</dbReference>
<dbReference type="InterPro" id="IPR012340">
    <property type="entry name" value="NA-bd_OB-fold"/>
</dbReference>
<protein>
    <recommendedName>
        <fullName evidence="3">CSD domain-containing protein</fullName>
    </recommendedName>
</protein>
<dbReference type="EMBL" id="CP090164">
    <property type="protein sequence ID" value="UJO14140.1"/>
    <property type="molecule type" value="Genomic_DNA"/>
</dbReference>